<dbReference type="EMBL" id="ML736845">
    <property type="protein sequence ID" value="KAE8398913.1"/>
    <property type="molecule type" value="Genomic_DNA"/>
</dbReference>
<keyword evidence="2" id="KW-1185">Reference proteome</keyword>
<dbReference type="RefSeq" id="XP_031936232.1">
    <property type="nucleotide sequence ID" value="XM_032079223.1"/>
</dbReference>
<dbReference type="OrthoDB" id="4497263at2759"/>
<accession>A0A5N7CZ99</accession>
<evidence type="ECO:0000313" key="1">
    <source>
        <dbReference type="EMBL" id="KAE8398913.1"/>
    </source>
</evidence>
<evidence type="ECO:0000313" key="2">
    <source>
        <dbReference type="Proteomes" id="UP000325579"/>
    </source>
</evidence>
<gene>
    <name evidence="1" type="ORF">BDV37DRAFT_16417</name>
</gene>
<reference evidence="1 2" key="1">
    <citation type="submission" date="2019-04" db="EMBL/GenBank/DDBJ databases">
        <authorList>
            <consortium name="DOE Joint Genome Institute"/>
            <person name="Mondo S."/>
            <person name="Kjaerbolling I."/>
            <person name="Vesth T."/>
            <person name="Frisvad J.C."/>
            <person name="Nybo J.L."/>
            <person name="Theobald S."/>
            <person name="Kildgaard S."/>
            <person name="Isbrandt T."/>
            <person name="Kuo A."/>
            <person name="Sato A."/>
            <person name="Lyhne E.K."/>
            <person name="Kogle M.E."/>
            <person name="Wiebenga A."/>
            <person name="Kun R.S."/>
            <person name="Lubbers R.J."/>
            <person name="Makela M.R."/>
            <person name="Barry K."/>
            <person name="Chovatia M."/>
            <person name="Clum A."/>
            <person name="Daum C."/>
            <person name="Haridas S."/>
            <person name="He G."/>
            <person name="LaButti K."/>
            <person name="Lipzen A."/>
            <person name="Riley R."/>
            <person name="Salamov A."/>
            <person name="Simmons B.A."/>
            <person name="Magnuson J.K."/>
            <person name="Henrissat B."/>
            <person name="Mortensen U.H."/>
            <person name="Larsen T.O."/>
            <person name="Devries R.P."/>
            <person name="Grigoriev I.V."/>
            <person name="Machida M."/>
            <person name="Baker S.E."/>
            <person name="Andersen M.R."/>
            <person name="Cantor M.N."/>
            <person name="Hua S.X."/>
        </authorList>
    </citation>
    <scope>NUCLEOTIDE SEQUENCE [LARGE SCALE GENOMIC DNA]</scope>
    <source>
        <strain evidence="1 2">CBS 119388</strain>
    </source>
</reference>
<protein>
    <submittedName>
        <fullName evidence="1">Uncharacterized protein</fullName>
    </submittedName>
</protein>
<name>A0A5N7CZ99_9EURO</name>
<dbReference type="GeneID" id="43663914"/>
<proteinExistence type="predicted"/>
<sequence>MLVTSYPPEINTGTVTTYLPLATPWGWNNNCSDNFQWHNGSLWASFDPAFAAYAEHQCGPPEFQQWYDKEEFVGPDGLATTTSLGPLAPPTNVPNISVASIFVRYQSSTLSLYCPPEYKSSSAEDFPDCVSAIQPRTPVTYMSPTIMGRDTTWATKTTQFTEITNVHAFPVQGWNINDTGGHGCSSCFTCPCAFLYSHHE</sequence>
<dbReference type="Proteomes" id="UP000325579">
    <property type="component" value="Unassembled WGS sequence"/>
</dbReference>
<organism evidence="1 2">
    <name type="scientific">Aspergillus pseudonomiae</name>
    <dbReference type="NCBI Taxonomy" id="1506151"/>
    <lineage>
        <taxon>Eukaryota</taxon>
        <taxon>Fungi</taxon>
        <taxon>Dikarya</taxon>
        <taxon>Ascomycota</taxon>
        <taxon>Pezizomycotina</taxon>
        <taxon>Eurotiomycetes</taxon>
        <taxon>Eurotiomycetidae</taxon>
        <taxon>Eurotiales</taxon>
        <taxon>Aspergillaceae</taxon>
        <taxon>Aspergillus</taxon>
        <taxon>Aspergillus subgen. Circumdati</taxon>
    </lineage>
</organism>
<dbReference type="AlphaFoldDB" id="A0A5N7CZ99"/>